<keyword evidence="7" id="KW-1133">Transmembrane helix</keyword>
<dbReference type="Proteomes" id="UP001498398">
    <property type="component" value="Unassembled WGS sequence"/>
</dbReference>
<reference evidence="8 9" key="1">
    <citation type="submission" date="2024-01" db="EMBL/GenBank/DDBJ databases">
        <title>A draft genome for the cacao thread blight pathogen Marasmiellus scandens.</title>
        <authorList>
            <person name="Baruah I.K."/>
            <person name="Leung J."/>
            <person name="Bukari Y."/>
            <person name="Amoako-Attah I."/>
            <person name="Meinhardt L.W."/>
            <person name="Bailey B.A."/>
            <person name="Cohen S.P."/>
        </authorList>
    </citation>
    <scope>NUCLEOTIDE SEQUENCE [LARGE SCALE GENOMIC DNA]</scope>
    <source>
        <strain evidence="8 9">GH-19</strain>
    </source>
</reference>
<keyword evidence="6" id="KW-0349">Heme</keyword>
<keyword evidence="7" id="KW-0812">Transmembrane</keyword>
<evidence type="ECO:0000313" key="8">
    <source>
        <dbReference type="EMBL" id="KAK7460911.1"/>
    </source>
</evidence>
<protein>
    <recommendedName>
        <fullName evidence="10">Cytochrome P450</fullName>
    </recommendedName>
</protein>
<evidence type="ECO:0000256" key="3">
    <source>
        <dbReference type="ARBA" id="ARBA00022723"/>
    </source>
</evidence>
<dbReference type="InterPro" id="IPR002401">
    <property type="entry name" value="Cyt_P450_E_grp-I"/>
</dbReference>
<keyword evidence="5 6" id="KW-0408">Iron</keyword>
<dbReference type="CDD" id="cd11041">
    <property type="entry name" value="CYP503A1-like"/>
    <property type="match status" value="1"/>
</dbReference>
<comment type="cofactor">
    <cofactor evidence="1">
        <name>heme</name>
        <dbReference type="ChEBI" id="CHEBI:30413"/>
    </cofactor>
</comment>
<keyword evidence="7" id="KW-0472">Membrane</keyword>
<organism evidence="8 9">
    <name type="scientific">Marasmiellus scandens</name>
    <dbReference type="NCBI Taxonomy" id="2682957"/>
    <lineage>
        <taxon>Eukaryota</taxon>
        <taxon>Fungi</taxon>
        <taxon>Dikarya</taxon>
        <taxon>Basidiomycota</taxon>
        <taxon>Agaricomycotina</taxon>
        <taxon>Agaricomycetes</taxon>
        <taxon>Agaricomycetidae</taxon>
        <taxon>Agaricales</taxon>
        <taxon>Marasmiineae</taxon>
        <taxon>Omphalotaceae</taxon>
        <taxon>Marasmiellus</taxon>
    </lineage>
</organism>
<name>A0ABR1JFQ6_9AGAR</name>
<sequence>MILQHLAVPELELKSSITYALLGIFATLVVTKIIRVRAEQAKLDAIPTIGPQGLFGSYLGALKYLSHGRQMVEEGYYKYPGGAFKVPLIDRWLVFVNGSKMVDDIRRAADEELSFPDAVLESLQTDYTMGKELRSHPYHVDVVRNSLTRNIAAKFADVKDEIECSFGDEIPVKDEWQTVHVLPTVMKIVARTTNRLFVGLPLCREPEWRDMNINFTIKVFMSAQFINLFPAFLRPVVGRIATPLNSTAKTAKKYLDPLVKERLAKEEEYDSKDWPDKPNDLLSWLLELAGPEQKNTYDLTLRILTVNVAAIHTTSMAFTTALYYLAARPDIIKELREEIEECIEELGWTKAAMGKMRKLDSFLKETQRISGTGAAVMNRKALKNFTFSDGTQVPAGTIISTAAYSLHHDEGYYKNPMEMEPFRFSNMRENEGESIKHQMVTPSTDFVLFGAGRHACPGRFFAVNELKCLVSYMLVTYDVKFENEDAGIPKEEWYADMVVPNRDAKVMFRRRQ</sequence>
<evidence type="ECO:0000256" key="1">
    <source>
        <dbReference type="ARBA" id="ARBA00001971"/>
    </source>
</evidence>
<accession>A0ABR1JFQ6</accession>
<feature type="transmembrane region" description="Helical" evidence="7">
    <location>
        <begin position="303"/>
        <end position="326"/>
    </location>
</feature>
<dbReference type="PRINTS" id="PR00463">
    <property type="entry name" value="EP450I"/>
</dbReference>
<evidence type="ECO:0000256" key="2">
    <source>
        <dbReference type="ARBA" id="ARBA00010617"/>
    </source>
</evidence>
<dbReference type="SUPFAM" id="SSF48264">
    <property type="entry name" value="Cytochrome P450"/>
    <property type="match status" value="1"/>
</dbReference>
<evidence type="ECO:0000256" key="4">
    <source>
        <dbReference type="ARBA" id="ARBA00023002"/>
    </source>
</evidence>
<dbReference type="Gene3D" id="1.10.630.10">
    <property type="entry name" value="Cytochrome P450"/>
    <property type="match status" value="1"/>
</dbReference>
<comment type="similarity">
    <text evidence="2 6">Belongs to the cytochrome P450 family.</text>
</comment>
<comment type="caution">
    <text evidence="8">The sequence shown here is derived from an EMBL/GenBank/DDBJ whole genome shotgun (WGS) entry which is preliminary data.</text>
</comment>
<evidence type="ECO:0000256" key="7">
    <source>
        <dbReference type="SAM" id="Phobius"/>
    </source>
</evidence>
<evidence type="ECO:0008006" key="10">
    <source>
        <dbReference type="Google" id="ProtNLM"/>
    </source>
</evidence>
<evidence type="ECO:0000313" key="9">
    <source>
        <dbReference type="Proteomes" id="UP001498398"/>
    </source>
</evidence>
<keyword evidence="4 6" id="KW-0560">Oxidoreductase</keyword>
<feature type="transmembrane region" description="Helical" evidence="7">
    <location>
        <begin position="16"/>
        <end position="34"/>
    </location>
</feature>
<keyword evidence="3 6" id="KW-0479">Metal-binding</keyword>
<dbReference type="InterPro" id="IPR017972">
    <property type="entry name" value="Cyt_P450_CS"/>
</dbReference>
<dbReference type="EMBL" id="JBANRG010000014">
    <property type="protein sequence ID" value="KAK7460911.1"/>
    <property type="molecule type" value="Genomic_DNA"/>
</dbReference>
<evidence type="ECO:0000256" key="5">
    <source>
        <dbReference type="ARBA" id="ARBA00023004"/>
    </source>
</evidence>
<keyword evidence="6" id="KW-0503">Monooxygenase</keyword>
<keyword evidence="9" id="KW-1185">Reference proteome</keyword>
<dbReference type="InterPro" id="IPR001128">
    <property type="entry name" value="Cyt_P450"/>
</dbReference>
<dbReference type="InterPro" id="IPR036396">
    <property type="entry name" value="Cyt_P450_sf"/>
</dbReference>
<proteinExistence type="inferred from homology"/>
<dbReference type="PANTHER" id="PTHR46206">
    <property type="entry name" value="CYTOCHROME P450"/>
    <property type="match status" value="1"/>
</dbReference>
<evidence type="ECO:0000256" key="6">
    <source>
        <dbReference type="RuleBase" id="RU000461"/>
    </source>
</evidence>
<dbReference type="PROSITE" id="PS00086">
    <property type="entry name" value="CYTOCHROME_P450"/>
    <property type="match status" value="1"/>
</dbReference>
<dbReference type="Pfam" id="PF00067">
    <property type="entry name" value="p450"/>
    <property type="match status" value="1"/>
</dbReference>
<gene>
    <name evidence="8" type="ORF">VKT23_008839</name>
</gene>